<keyword evidence="2" id="KW-1185">Reference proteome</keyword>
<gene>
    <name evidence="1" type="ORF">PG994_005438</name>
</gene>
<evidence type="ECO:0000313" key="2">
    <source>
        <dbReference type="Proteomes" id="UP001480595"/>
    </source>
</evidence>
<accession>A0ABR1VC81</accession>
<name>A0ABR1VC81_9PEZI</name>
<dbReference type="RefSeq" id="XP_066716116.1">
    <property type="nucleotide sequence ID" value="XM_066856847.1"/>
</dbReference>
<protein>
    <submittedName>
        <fullName evidence="1">Uncharacterized protein</fullName>
    </submittedName>
</protein>
<sequence length="209" mass="22331">MARNSINAFYEPLFGRRAALPAEVTSGRRRRRLGVAVGECCCSSGGEGGADGRERPLLAALALAARRRQQAVAHEEILRLVLVVDGHVLGLGGDDGVPEGREAHLVDGDLQLDARPVVLEDVVEERVDLDDAVQGLEVRQAAHDLGADHAVLQGAQGVGHLLVDLDVGENEMVVCRVRLVEFGVVRHGSRQAVAVGELAQISELDHALW</sequence>
<organism evidence="1 2">
    <name type="scientific">Apiospora phragmitis</name>
    <dbReference type="NCBI Taxonomy" id="2905665"/>
    <lineage>
        <taxon>Eukaryota</taxon>
        <taxon>Fungi</taxon>
        <taxon>Dikarya</taxon>
        <taxon>Ascomycota</taxon>
        <taxon>Pezizomycotina</taxon>
        <taxon>Sordariomycetes</taxon>
        <taxon>Xylariomycetidae</taxon>
        <taxon>Amphisphaeriales</taxon>
        <taxon>Apiosporaceae</taxon>
        <taxon>Apiospora</taxon>
    </lineage>
</organism>
<comment type="caution">
    <text evidence="1">The sequence shown here is derived from an EMBL/GenBank/DDBJ whole genome shotgun (WGS) entry which is preliminary data.</text>
</comment>
<reference evidence="1 2" key="1">
    <citation type="submission" date="2023-01" db="EMBL/GenBank/DDBJ databases">
        <title>Analysis of 21 Apiospora genomes using comparative genomics revels a genus with tremendous synthesis potential of carbohydrate active enzymes and secondary metabolites.</title>
        <authorList>
            <person name="Sorensen T."/>
        </authorList>
    </citation>
    <scope>NUCLEOTIDE SEQUENCE [LARGE SCALE GENOMIC DNA]</scope>
    <source>
        <strain evidence="1 2">CBS 135458</strain>
    </source>
</reference>
<dbReference type="GeneID" id="92089910"/>
<proteinExistence type="predicted"/>
<evidence type="ECO:0000313" key="1">
    <source>
        <dbReference type="EMBL" id="KAK8068822.1"/>
    </source>
</evidence>
<dbReference type="EMBL" id="JAQQWL010000006">
    <property type="protein sequence ID" value="KAK8068822.1"/>
    <property type="molecule type" value="Genomic_DNA"/>
</dbReference>
<dbReference type="Proteomes" id="UP001480595">
    <property type="component" value="Unassembled WGS sequence"/>
</dbReference>